<dbReference type="PANTHER" id="PTHR37079">
    <property type="entry name" value="SERINE/THREONINE-PROTEIN KINASE ATM"/>
    <property type="match status" value="1"/>
</dbReference>
<feature type="domain" description="FAT" evidence="19">
    <location>
        <begin position="1722"/>
        <end position="2326"/>
    </location>
</feature>
<dbReference type="EMBL" id="QWIS01000292">
    <property type="protein sequence ID" value="RMY99067.1"/>
    <property type="molecule type" value="Genomic_DNA"/>
</dbReference>
<dbReference type="PROSITE" id="PS50290">
    <property type="entry name" value="PI3_4_KINASE_3"/>
    <property type="match status" value="1"/>
</dbReference>
<evidence type="ECO:0000256" key="8">
    <source>
        <dbReference type="ARBA" id="ARBA00022741"/>
    </source>
</evidence>
<keyword evidence="10 16" id="KW-0418">Kinase</keyword>
<comment type="caution">
    <text evidence="21">The sequence shown here is derived from an EMBL/GenBank/DDBJ whole genome shotgun (WGS) entry which is preliminary data.</text>
</comment>
<dbReference type="GO" id="GO:0005634">
    <property type="term" value="C:nucleus"/>
    <property type="evidence" value="ECO:0007669"/>
    <property type="project" value="UniProtKB-SubCell"/>
</dbReference>
<evidence type="ECO:0000256" key="3">
    <source>
        <dbReference type="ARBA" id="ARBA00011370"/>
    </source>
</evidence>
<dbReference type="InterPro" id="IPR036940">
    <property type="entry name" value="PI3/4_kinase_cat_sf"/>
</dbReference>
<dbReference type="PROSITE" id="PS51189">
    <property type="entry name" value="FAT"/>
    <property type="match status" value="1"/>
</dbReference>
<evidence type="ECO:0000256" key="15">
    <source>
        <dbReference type="ARBA" id="ARBA00048679"/>
    </source>
</evidence>
<evidence type="ECO:0000259" key="18">
    <source>
        <dbReference type="PROSITE" id="PS50290"/>
    </source>
</evidence>
<dbReference type="InterPro" id="IPR000403">
    <property type="entry name" value="PI3/4_kinase_cat_dom"/>
</dbReference>
<dbReference type="InterPro" id="IPR003152">
    <property type="entry name" value="FATC_dom"/>
</dbReference>
<dbReference type="GO" id="GO:0004674">
    <property type="term" value="F:protein serine/threonine kinase activity"/>
    <property type="evidence" value="ECO:0007669"/>
    <property type="project" value="UniProtKB-KW"/>
</dbReference>
<dbReference type="InterPro" id="IPR021668">
    <property type="entry name" value="TAN"/>
</dbReference>
<evidence type="ECO:0000256" key="6">
    <source>
        <dbReference type="ARBA" id="ARBA00022527"/>
    </source>
</evidence>
<dbReference type="SUPFAM" id="SSF48371">
    <property type="entry name" value="ARM repeat"/>
    <property type="match status" value="1"/>
</dbReference>
<keyword evidence="11 16" id="KW-0067">ATP-binding</keyword>
<dbReference type="InterPro" id="IPR016024">
    <property type="entry name" value="ARM-type_fold"/>
</dbReference>
<organism evidence="21 22">
    <name type="scientific">Hortaea werneckii</name>
    <name type="common">Black yeast</name>
    <name type="synonym">Cladosporium werneckii</name>
    <dbReference type="NCBI Taxonomy" id="91943"/>
    <lineage>
        <taxon>Eukaryota</taxon>
        <taxon>Fungi</taxon>
        <taxon>Dikarya</taxon>
        <taxon>Ascomycota</taxon>
        <taxon>Pezizomycotina</taxon>
        <taxon>Dothideomycetes</taxon>
        <taxon>Dothideomycetidae</taxon>
        <taxon>Mycosphaerellales</taxon>
        <taxon>Teratosphaeriaceae</taxon>
        <taxon>Hortaea</taxon>
    </lineage>
</organism>
<keyword evidence="9 16" id="KW-0227">DNA damage</keyword>
<evidence type="ECO:0000256" key="2">
    <source>
        <dbReference type="ARBA" id="ARBA00010769"/>
    </source>
</evidence>
<feature type="region of interest" description="Disordered" evidence="17">
    <location>
        <begin position="175"/>
        <end position="205"/>
    </location>
</feature>
<name>A0A3M7GDY5_HORWE</name>
<feature type="compositionally biased region" description="Polar residues" evidence="17">
    <location>
        <begin position="183"/>
        <end position="205"/>
    </location>
</feature>
<evidence type="ECO:0000256" key="5">
    <source>
        <dbReference type="ARBA" id="ARBA00014619"/>
    </source>
</evidence>
<dbReference type="GO" id="GO:0006325">
    <property type="term" value="P:chromatin organization"/>
    <property type="evidence" value="ECO:0007669"/>
    <property type="project" value="UniProtKB-KW"/>
</dbReference>
<keyword evidence="16" id="KW-0779">Telomere</keyword>
<dbReference type="Pfam" id="PF02260">
    <property type="entry name" value="FATC"/>
    <property type="match status" value="1"/>
</dbReference>
<feature type="compositionally biased region" description="Basic and acidic residues" evidence="17">
    <location>
        <begin position="2720"/>
        <end position="2735"/>
    </location>
</feature>
<keyword evidence="12 16" id="KW-0539">Nucleus</keyword>
<feature type="domain" description="PI3K/PI4K catalytic" evidence="18">
    <location>
        <begin position="2429"/>
        <end position="2744"/>
    </location>
</feature>
<evidence type="ECO:0000256" key="4">
    <source>
        <dbReference type="ARBA" id="ARBA00012513"/>
    </source>
</evidence>
<comment type="subunit">
    <text evidence="3">Associates with DNA double-strand breaks.</text>
</comment>
<dbReference type="PROSITE" id="PS00916">
    <property type="entry name" value="PI3_4_KINASE_2"/>
    <property type="match status" value="1"/>
</dbReference>
<keyword evidence="7 16" id="KW-0808">Transferase</keyword>
<sequence>MGGEVTLIDALERAQSGGLKQRAEGLQDLKHVLRYNIQSADIGALKGASFHKIFEVLFDIVKSEKGSWMTAKTATTRSSAETRLSNASSTLRLAIEAGIRSSKLKTVKTVLDHVTETIAITSGRLCLPLMLDYAKCLRQTVSYQPHAEHLPQDYWAATVSFCLQILRKVTDELNEDKAPAGTGPSSVATSMSNKSSRSQTWDSGQSQSVRSLYKQLNEEIVGALSPLTATPNAPLSPQAARLLWALIDFLQNGSGTDKSQQEAFASINHVLAWASTESVELTKKASIQLVRLVKNHWPSKSIPKAEPLINEMLITLLYLKPYMAWAIQREDSTSMRLDLSSMHTTLREEYSGRKERDQLRFDDVRCHGRLQEPETEGTVRVAAFSLKPGSGSRAASREACWILAYILGYLNCILSSDVADRSVPSDGEHEEGGRRPVKRQRLSDDWLELLATCNRGSASAKICSLQMIVFVGQEKSLSAQQISQAIDAVSAACSEENFTVASWAFAALASCATQKSATNQVLSGRWAGIWQLASRAIGNSATSRAACHLMNTLMQSQLASNEMVAELVQCWATSVELNGPSVLADSVLNFVHDAFLRAHQLAPGTVNSLAESLVGWLFRTYGLAKFEDRFYTADQHLWDPRDFLNLLSTCLDHHVQHQRHVEFPVWTKVAQSFTGPSNQDQRHHSTVCACENMLCRKVQEVLFLRKNRNLYGSKQDDDDIDLDMDGNYDSQDSRQSRGQYVVQEPRTIHSSIFSLLAAKANIEVYSKAIATMHGFQSDLQQEKDASSNVTDYILSLPEETVCAASRTIAALPAMGLVLMPDDAYRLLESCMENVLSVYAYERCEAAMTPILEIMASLMPLWTEYADEQLSGLAMDVYEWFIGVLRAKVLSSNVQKTLALLLLDLCRRDLDYGQNDSIQSVRTSLFELLRTGSIQSQHHMSGRIPMLFGLYVLSRHENIFEDLQNSLANEADWAEGIAMRLLVLSKLASAWHTLLRTCVFYIFEAAGRLKGLAEGYAMHSIALLTRSLGFDSAQKLFLLFAPQLLYTWLEGNNTLSSLPYPVFQYSSLEELFKHNEVEITAQLFMRGREDDLHFLSKSMKLSIPDLAKRAFPKTLAYALSWDTAKKPDEASAVTSEGRLRSVLGGKQEVSKLASRYFPTIMGIFYLSAQQDDAQDAWMEKREECKDSARALAEMKSYSSSTRTLPGSQQPSFRPRYLMDQVGRLCRRTAQDPEQPWTVSSFTLVVRMHLDAIDDALGPLHRCALLRKLRVLVACSGSIAFSAAPLELLLHSLAPFLGDSECADDTLGVMQFLLTHGQSYLKQEGASFAHSVVMSMILYMRKHSDGRHESTTQESQHRHTVQKMEGFQLWLVNYLQKCHASSKRQAAALVKALESLRLPGNGRRDSPESALLLLLLELQQHPSPIVSRQYCNEALHILTRDFESPSSVADDCLGSDRACAKYADSLWLFLKAPDIDPEFLNWSAVILGRSYAATGARPQALDVPELPTLKLQNAVAESQATITQRLTTMLASSDRKYSGLADWTLRNALQTFKDPGEALNFERMIPDVLVPTLADGAFGYMPPAVAAVVPETVDRKALQDALAVESDSEDEVWLCNLATTLCRWASYCAILPALPPIIKSVSKVPSALLGPIIHILLSEDMKRDSAVRSDISSSMTAHFTKNTEALKPRQQFWIEIYIYLRQQPYPGETSQADRSRWLDVDLLLAAETAARCGMPTAALYLAESIAPASQTNRRSSSRVSMSQLSSVDIPDDLLLSIFKQVEEPDSYYGVQQPPSLEAVLGKFDYEKDGLRSLMFRSAQMDSAMRISNAAVGTSTMGILQSLSALNMHSLEYMLLSAPAASTPSLASETLETARRLQQWDIASPETSSGGGSLFSALQEISRSGERDHVASKIKSLIGDQAVSGMKRIHPAVPGIEWCNNLAALVEIRDGLDAQDDMAIRSFWQKMTARSGWMRARSYDDCKTLTSNRAILFGVLAQNRDMLQSMHITPKIAMSLEIEALLATSRLAREQEVLQEALSACTQVNQLATKYKDSGLKISSAADYETAMVLWGAGESSASVQMLRRIAAQATYGNDDIKVGHPTVLAELAHQLAEARLEKPEEIRAYCLTPAVDSLGGRRKGTEAGKVFHEYATFCDQQLQNPGNNEDFSRISMVRQKRLEDIRELETLSRRKSGYQKKELDRSISQAHSWYALDNEEYERLNESRSAYTRLSIQNYLLSLQASDDHDIDVLRFFALWFENSESDAANDVVRKHLSNVPSWKFVVLNNQLMPRLEEEQSTFQGCLKHLIERICAEHPHHSLHHLYAACTNPDNMSDTQAMSRCRGAKGIRNSLRANEQSSETISKVWEADAAYENFSKEEPPDRNKSKVATNTFQPAVKLTNKIKSLNVPPATIHLPLRPDGNYEGAPVVRQWGPSMQIMDGLSHPKVLTAQASDGSVHKQLFKYNDDLRQDAIMEQVFEEVSKMLRHHKQARQRNLHVRTYKVVPLGTKCGILEWVQNTVPIGGWLVPAHTRYYPGSMARNKAASKIREAQNLSKEGRVKEYRAVCDQLPPVLRHFFFERFTDPDVWFERRTAYTRTTATISILGYVLGLGDRHIQNILLDEKSGEAVHIDLGVAFEAGRVLPVPETVPFRLSRDIVDGMGVTKTEGIFRRCCEFTMDALREDKDSIMTLLNVLRYDPLHQWTLSPLRAKRMQDAQATGRNARGADGDEPSSKRKEQEGGEAGRALATVEKKLSKTLSTAATVNELIQQATDERNLALLFAGWSAFF</sequence>
<dbReference type="Gene3D" id="1.10.1070.11">
    <property type="entry name" value="Phosphatidylinositol 3-/4-kinase, catalytic domain"/>
    <property type="match status" value="1"/>
</dbReference>
<dbReference type="GO" id="GO:0006281">
    <property type="term" value="P:DNA repair"/>
    <property type="evidence" value="ECO:0007669"/>
    <property type="project" value="InterPro"/>
</dbReference>
<dbReference type="PANTHER" id="PTHR37079:SF4">
    <property type="entry name" value="SERINE_THREONINE-PROTEIN KINASE ATM"/>
    <property type="match status" value="1"/>
</dbReference>
<dbReference type="EC" id="2.7.11.1" evidence="4 16"/>
<dbReference type="SMART" id="SM00146">
    <property type="entry name" value="PI3Kc"/>
    <property type="match status" value="1"/>
</dbReference>
<feature type="domain" description="FATC" evidence="20">
    <location>
        <begin position="2752"/>
        <end position="2784"/>
    </location>
</feature>
<dbReference type="Proteomes" id="UP000280598">
    <property type="component" value="Unassembled WGS sequence"/>
</dbReference>
<keyword evidence="8 16" id="KW-0547">Nucleotide-binding</keyword>
<evidence type="ECO:0000259" key="19">
    <source>
        <dbReference type="PROSITE" id="PS51189"/>
    </source>
</evidence>
<evidence type="ECO:0000256" key="9">
    <source>
        <dbReference type="ARBA" id="ARBA00022763"/>
    </source>
</evidence>
<dbReference type="Pfam" id="PF00454">
    <property type="entry name" value="PI3_PI4_kinase"/>
    <property type="match status" value="1"/>
</dbReference>
<keyword evidence="6 16" id="KW-0723">Serine/threonine-protein kinase</keyword>
<evidence type="ECO:0000256" key="14">
    <source>
        <dbReference type="ARBA" id="ARBA00047899"/>
    </source>
</evidence>
<gene>
    <name evidence="21" type="ORF">D0860_08388</name>
</gene>
<dbReference type="InterPro" id="IPR011009">
    <property type="entry name" value="Kinase-like_dom_sf"/>
</dbReference>
<dbReference type="PROSITE" id="PS51190">
    <property type="entry name" value="FATC"/>
    <property type="match status" value="1"/>
</dbReference>
<protein>
    <recommendedName>
        <fullName evidence="5 16">Serine/threonine-protein kinase Tel1</fullName>
        <ecNumber evidence="4 16">2.7.11.1</ecNumber>
    </recommendedName>
</protein>
<dbReference type="SUPFAM" id="SSF56112">
    <property type="entry name" value="Protein kinase-like (PK-like)"/>
    <property type="match status" value="1"/>
</dbReference>
<evidence type="ECO:0000259" key="20">
    <source>
        <dbReference type="PROSITE" id="PS51190"/>
    </source>
</evidence>
<evidence type="ECO:0000256" key="7">
    <source>
        <dbReference type="ARBA" id="ARBA00022679"/>
    </source>
</evidence>
<dbReference type="Pfam" id="PF11640">
    <property type="entry name" value="TAN"/>
    <property type="match status" value="1"/>
</dbReference>
<evidence type="ECO:0000256" key="16">
    <source>
        <dbReference type="RuleBase" id="RU365027"/>
    </source>
</evidence>
<dbReference type="PROSITE" id="PS00915">
    <property type="entry name" value="PI3_4_KINASE_1"/>
    <property type="match status" value="1"/>
</dbReference>
<keyword evidence="16" id="KW-0156">Chromatin regulator</keyword>
<keyword evidence="16" id="KW-0158">Chromosome</keyword>
<dbReference type="SMART" id="SM01342">
    <property type="entry name" value="TAN"/>
    <property type="match status" value="1"/>
</dbReference>
<dbReference type="SMART" id="SM01343">
    <property type="entry name" value="FATC"/>
    <property type="match status" value="1"/>
</dbReference>
<evidence type="ECO:0000313" key="22">
    <source>
        <dbReference type="Proteomes" id="UP000280598"/>
    </source>
</evidence>
<accession>A0A3M7GDY5</accession>
<dbReference type="InterPro" id="IPR044107">
    <property type="entry name" value="PIKKc_ATM"/>
</dbReference>
<dbReference type="InterPro" id="IPR014009">
    <property type="entry name" value="PIK_FAT"/>
</dbReference>
<feature type="region of interest" description="Disordered" evidence="17">
    <location>
        <begin position="715"/>
        <end position="740"/>
    </location>
</feature>
<dbReference type="GO" id="GO:0005524">
    <property type="term" value="F:ATP binding"/>
    <property type="evidence" value="ECO:0007669"/>
    <property type="project" value="UniProtKB-KW"/>
</dbReference>
<evidence type="ECO:0000256" key="11">
    <source>
        <dbReference type="ARBA" id="ARBA00022840"/>
    </source>
</evidence>
<evidence type="ECO:0000256" key="10">
    <source>
        <dbReference type="ARBA" id="ARBA00022777"/>
    </source>
</evidence>
<dbReference type="InterPro" id="IPR038980">
    <property type="entry name" value="ATM_plant"/>
</dbReference>
<evidence type="ECO:0000313" key="21">
    <source>
        <dbReference type="EMBL" id="RMY99067.1"/>
    </source>
</evidence>
<dbReference type="GO" id="GO:0000781">
    <property type="term" value="C:chromosome, telomeric region"/>
    <property type="evidence" value="ECO:0007669"/>
    <property type="project" value="UniProtKB-SubCell"/>
</dbReference>
<dbReference type="InterPro" id="IPR018936">
    <property type="entry name" value="PI3/4_kinase_CS"/>
</dbReference>
<dbReference type="CDD" id="cd05171">
    <property type="entry name" value="PIKKc_ATM"/>
    <property type="match status" value="1"/>
</dbReference>
<reference evidence="21 22" key="1">
    <citation type="journal article" date="2018" name="BMC Genomics">
        <title>Genomic evidence for intraspecific hybridization in a clonal and extremely halotolerant yeast.</title>
        <authorList>
            <person name="Gostincar C."/>
            <person name="Stajich J.E."/>
            <person name="Zupancic J."/>
            <person name="Zalar P."/>
            <person name="Gunde-Cimerman N."/>
        </authorList>
    </citation>
    <scope>NUCLEOTIDE SEQUENCE [LARGE SCALE GENOMIC DNA]</scope>
    <source>
        <strain evidence="21 22">EXF-562</strain>
    </source>
</reference>
<feature type="compositionally biased region" description="Acidic residues" evidence="17">
    <location>
        <begin position="716"/>
        <end position="726"/>
    </location>
</feature>
<dbReference type="GO" id="GO:0035556">
    <property type="term" value="P:intracellular signal transduction"/>
    <property type="evidence" value="ECO:0007669"/>
    <property type="project" value="UniProtKB-ARBA"/>
</dbReference>
<evidence type="ECO:0000256" key="12">
    <source>
        <dbReference type="ARBA" id="ARBA00023242"/>
    </source>
</evidence>
<dbReference type="Gene3D" id="3.30.1010.10">
    <property type="entry name" value="Phosphatidylinositol 3-kinase Catalytic Subunit, Chain A, domain 4"/>
    <property type="match status" value="1"/>
</dbReference>
<dbReference type="GO" id="GO:0106310">
    <property type="term" value="F:protein serine kinase activity"/>
    <property type="evidence" value="ECO:0007669"/>
    <property type="project" value="RHEA"/>
</dbReference>
<proteinExistence type="inferred from homology"/>
<comment type="similarity">
    <text evidence="2 16">Belongs to the PI3/PI4-kinase family. ATM subfamily.</text>
</comment>
<feature type="region of interest" description="Disordered" evidence="17">
    <location>
        <begin position="2710"/>
        <end position="2742"/>
    </location>
</feature>
<comment type="function">
    <text evidence="13 16">Serine/threonine protein kinase which activates checkpoint signaling upon genotoxic stresses such as ionizing radiation (IR), ultraviolet light (UV), or DNA replication stalling, thereby acting as a DNA damage sensor. Recognizes the substrate consensus sequence [ST]-Q. Phosphorylates histone H2A to form H2AS128ph (gamma-H2A) at sites of DNA damage, involved in the regulation of DNA damage response mechanism. Required for the control of telomere length and genome stability.</text>
</comment>
<dbReference type="VEuPathDB" id="FungiDB:BTJ68_12361"/>
<comment type="catalytic activity">
    <reaction evidence="14 16">
        <text>L-threonyl-[protein] + ATP = O-phospho-L-threonyl-[protein] + ADP + H(+)</text>
        <dbReference type="Rhea" id="RHEA:46608"/>
        <dbReference type="Rhea" id="RHEA-COMP:11060"/>
        <dbReference type="Rhea" id="RHEA-COMP:11605"/>
        <dbReference type="ChEBI" id="CHEBI:15378"/>
        <dbReference type="ChEBI" id="CHEBI:30013"/>
        <dbReference type="ChEBI" id="CHEBI:30616"/>
        <dbReference type="ChEBI" id="CHEBI:61977"/>
        <dbReference type="ChEBI" id="CHEBI:456216"/>
        <dbReference type="EC" id="2.7.11.1"/>
    </reaction>
</comment>
<evidence type="ECO:0000256" key="17">
    <source>
        <dbReference type="SAM" id="MobiDB-lite"/>
    </source>
</evidence>
<evidence type="ECO:0000256" key="1">
    <source>
        <dbReference type="ARBA" id="ARBA00004123"/>
    </source>
</evidence>
<evidence type="ECO:0000256" key="13">
    <source>
        <dbReference type="ARBA" id="ARBA00025079"/>
    </source>
</evidence>
<comment type="catalytic activity">
    <reaction evidence="15">
        <text>L-seryl-[protein] + ATP = O-phospho-L-seryl-[protein] + ADP + H(+)</text>
        <dbReference type="Rhea" id="RHEA:17989"/>
        <dbReference type="Rhea" id="RHEA-COMP:9863"/>
        <dbReference type="Rhea" id="RHEA-COMP:11604"/>
        <dbReference type="ChEBI" id="CHEBI:15378"/>
        <dbReference type="ChEBI" id="CHEBI:29999"/>
        <dbReference type="ChEBI" id="CHEBI:30616"/>
        <dbReference type="ChEBI" id="CHEBI:83421"/>
        <dbReference type="ChEBI" id="CHEBI:456216"/>
        <dbReference type="EC" id="2.7.11.1"/>
    </reaction>
</comment>
<comment type="subcellular location">
    <subcellularLocation>
        <location evidence="16">Chromosome</location>
        <location evidence="16">Telomere</location>
    </subcellularLocation>
    <subcellularLocation>
        <location evidence="1 16">Nucleus</location>
    </subcellularLocation>
</comment>